<evidence type="ECO:0000259" key="1">
    <source>
        <dbReference type="Pfam" id="PF01710"/>
    </source>
</evidence>
<evidence type="ECO:0000313" key="3">
    <source>
        <dbReference type="EMBL" id="MET1257300.1"/>
    </source>
</evidence>
<accession>A0ABV2BZE1</accession>
<dbReference type="Pfam" id="PF01710">
    <property type="entry name" value="HTH_Tnp_IS630"/>
    <property type="match status" value="1"/>
</dbReference>
<dbReference type="PANTHER" id="PTHR46564">
    <property type="entry name" value="TRANSPOSASE"/>
    <property type="match status" value="1"/>
</dbReference>
<keyword evidence="4" id="KW-1185">Reference proteome</keyword>
<dbReference type="EMBL" id="JBEVCJ010000044">
    <property type="protein sequence ID" value="MET1257300.1"/>
    <property type="molecule type" value="Genomic_DNA"/>
</dbReference>
<reference evidence="3 4" key="1">
    <citation type="submission" date="2024-06" db="EMBL/GenBank/DDBJ databases">
        <authorList>
            <person name="Li F."/>
        </authorList>
    </citation>
    <scope>NUCLEOTIDE SEQUENCE [LARGE SCALE GENOMIC DNA]</scope>
    <source>
        <strain evidence="3 4">GXAS 311</strain>
    </source>
</reference>
<proteinExistence type="predicted"/>
<dbReference type="Proteomes" id="UP001548189">
    <property type="component" value="Unassembled WGS sequence"/>
</dbReference>
<feature type="domain" description="Transposase Synechocystis PCC 6803" evidence="1">
    <location>
        <begin position="10"/>
        <end position="66"/>
    </location>
</feature>
<name>A0ABV2BZE1_9GAMM</name>
<dbReference type="Gene3D" id="3.30.420.10">
    <property type="entry name" value="Ribonuclease H-like superfamily/Ribonuclease H"/>
    <property type="match status" value="1"/>
</dbReference>
<sequence length="173" mass="19814">MCEKNRPSIKFCLETLKKDVEDFPDDYQWEHAKRFGVSQPTIHDALKRLNKSYKKTLSHPKADETKRTLFQQQLKQYEQAGKPIVYLDESGFSQSAPRTHGYADKGKRCYGIHNWYAKGRVNTIGAIIRNTFVTLSLFTGSINTDVFHARITQDLLPKVPTDAVIVMDNATFS</sequence>
<evidence type="ECO:0000313" key="4">
    <source>
        <dbReference type="Proteomes" id="UP001548189"/>
    </source>
</evidence>
<dbReference type="InterPro" id="IPR036397">
    <property type="entry name" value="RNaseH_sf"/>
</dbReference>
<organism evidence="3 4">
    <name type="scientific">Aliikangiella maris</name>
    <dbReference type="NCBI Taxonomy" id="3162458"/>
    <lineage>
        <taxon>Bacteria</taxon>
        <taxon>Pseudomonadati</taxon>
        <taxon>Pseudomonadota</taxon>
        <taxon>Gammaproteobacteria</taxon>
        <taxon>Oceanospirillales</taxon>
        <taxon>Pleioneaceae</taxon>
        <taxon>Aliikangiella</taxon>
    </lineage>
</organism>
<gene>
    <name evidence="3" type="ORF">ABVT43_19325</name>
</gene>
<evidence type="ECO:0000259" key="2">
    <source>
        <dbReference type="Pfam" id="PF13358"/>
    </source>
</evidence>
<dbReference type="PANTHER" id="PTHR46564:SF1">
    <property type="entry name" value="TRANSPOSASE"/>
    <property type="match status" value="1"/>
</dbReference>
<dbReference type="InterPro" id="IPR038717">
    <property type="entry name" value="Tc1-like_DDE_dom"/>
</dbReference>
<protein>
    <submittedName>
        <fullName evidence="3">Transposase</fullName>
    </submittedName>
</protein>
<comment type="caution">
    <text evidence="3">The sequence shown here is derived from an EMBL/GenBank/DDBJ whole genome shotgun (WGS) entry which is preliminary data.</text>
</comment>
<dbReference type="Pfam" id="PF13358">
    <property type="entry name" value="DDE_3"/>
    <property type="match status" value="1"/>
</dbReference>
<dbReference type="RefSeq" id="WP_353897883.1">
    <property type="nucleotide sequence ID" value="NZ_JBEVCJ010000044.1"/>
</dbReference>
<dbReference type="InterPro" id="IPR002622">
    <property type="entry name" value="Transposase_14"/>
</dbReference>
<feature type="domain" description="Tc1-like transposase DDE" evidence="2">
    <location>
        <begin position="83"/>
        <end position="172"/>
    </location>
</feature>